<dbReference type="EMBL" id="OBKZ01000017">
    <property type="protein sequence ID" value="SOB52677.1"/>
    <property type="molecule type" value="Genomic_DNA"/>
</dbReference>
<comment type="caution">
    <text evidence="1">The sequence shown here is derived from an EMBL/GenBank/DDBJ whole genome shotgun (WGS) entry which is preliminary data.</text>
</comment>
<sequence>MNISVLNFDAGKIDVNPTSRTFMAVSAFDADGATVLENFEVEQVVNHFGVEALLEEIGEQVVRRHFGIEG</sequence>
<proteinExistence type="predicted"/>
<dbReference type="Proteomes" id="UP000219564">
    <property type="component" value="Unassembled WGS sequence"/>
</dbReference>
<dbReference type="RefSeq" id="WP_047274375.1">
    <property type="nucleotide sequence ID" value="NZ_JAAQYF010000047.1"/>
</dbReference>
<dbReference type="GeneID" id="78557603"/>
<name>A0AAX2H8I6_9PSED</name>
<gene>
    <name evidence="1" type="ORF">PLUA15_240090</name>
</gene>
<evidence type="ECO:0000313" key="1">
    <source>
        <dbReference type="EMBL" id="SOB52677.1"/>
    </source>
</evidence>
<evidence type="ECO:0000313" key="2">
    <source>
        <dbReference type="Proteomes" id="UP000219564"/>
    </source>
</evidence>
<accession>A0AAX2H8I6</accession>
<organism evidence="1 2">
    <name type="scientific">Pseudomonas lundensis</name>
    <dbReference type="NCBI Taxonomy" id="86185"/>
    <lineage>
        <taxon>Bacteria</taxon>
        <taxon>Pseudomonadati</taxon>
        <taxon>Pseudomonadota</taxon>
        <taxon>Gammaproteobacteria</taxon>
        <taxon>Pseudomonadales</taxon>
        <taxon>Pseudomonadaceae</taxon>
        <taxon>Pseudomonas</taxon>
    </lineage>
</organism>
<dbReference type="AlphaFoldDB" id="A0AAX2H8I6"/>
<reference evidence="1 2" key="1">
    <citation type="submission" date="2017-08" db="EMBL/GenBank/DDBJ databases">
        <authorList>
            <person name="Chaillou S."/>
        </authorList>
    </citation>
    <scope>NUCLEOTIDE SEQUENCE [LARGE SCALE GENOMIC DNA]</scope>
    <source>
        <strain evidence="1 2">MFPA15A1205</strain>
    </source>
</reference>
<protein>
    <submittedName>
        <fullName evidence="1">Uncharacterized protein</fullName>
    </submittedName>
</protein>